<dbReference type="Pfam" id="PF02493">
    <property type="entry name" value="MORN"/>
    <property type="match status" value="5"/>
</dbReference>
<accession>A0AAD1XTV8</accession>
<dbReference type="SMART" id="SM00698">
    <property type="entry name" value="MORN"/>
    <property type="match status" value="5"/>
</dbReference>
<reference evidence="2" key="1">
    <citation type="submission" date="2023-07" db="EMBL/GenBank/DDBJ databases">
        <authorList>
            <consortium name="AG Swart"/>
            <person name="Singh M."/>
            <person name="Singh A."/>
            <person name="Seah K."/>
            <person name="Emmerich C."/>
        </authorList>
    </citation>
    <scope>NUCLEOTIDE SEQUENCE</scope>
    <source>
        <strain evidence="2">DP1</strain>
    </source>
</reference>
<dbReference type="Proteomes" id="UP001295684">
    <property type="component" value="Unassembled WGS sequence"/>
</dbReference>
<dbReference type="InterPro" id="IPR003409">
    <property type="entry name" value="MORN"/>
</dbReference>
<keyword evidence="1" id="KW-0677">Repeat</keyword>
<name>A0AAD1XTV8_EUPCR</name>
<evidence type="ECO:0000256" key="1">
    <source>
        <dbReference type="ARBA" id="ARBA00022737"/>
    </source>
</evidence>
<dbReference type="AlphaFoldDB" id="A0AAD1XTV8"/>
<proteinExistence type="predicted"/>
<keyword evidence="3" id="KW-1185">Reference proteome</keyword>
<evidence type="ECO:0000313" key="3">
    <source>
        <dbReference type="Proteomes" id="UP001295684"/>
    </source>
</evidence>
<comment type="caution">
    <text evidence="2">The sequence shown here is derived from an EMBL/GenBank/DDBJ whole genome shotgun (WGS) entry which is preliminary data.</text>
</comment>
<dbReference type="Gene3D" id="2.20.110.10">
    <property type="entry name" value="Histone H3 K4-specific methyltransferase SET7/9 N-terminal domain"/>
    <property type="match status" value="3"/>
</dbReference>
<protein>
    <submittedName>
        <fullName evidence="2">Uncharacterized protein</fullName>
    </submittedName>
</protein>
<dbReference type="PANTHER" id="PTHR23084:SF263">
    <property type="entry name" value="MORN REPEAT-CONTAINING PROTEIN 1"/>
    <property type="match status" value="1"/>
</dbReference>
<dbReference type="PANTHER" id="PTHR23084">
    <property type="entry name" value="PHOSPHATIDYLINOSITOL-4-PHOSPHATE 5-KINASE RELATED"/>
    <property type="match status" value="1"/>
</dbReference>
<organism evidence="2 3">
    <name type="scientific">Euplotes crassus</name>
    <dbReference type="NCBI Taxonomy" id="5936"/>
    <lineage>
        <taxon>Eukaryota</taxon>
        <taxon>Sar</taxon>
        <taxon>Alveolata</taxon>
        <taxon>Ciliophora</taxon>
        <taxon>Intramacronucleata</taxon>
        <taxon>Spirotrichea</taxon>
        <taxon>Hypotrichia</taxon>
        <taxon>Euplotida</taxon>
        <taxon>Euplotidae</taxon>
        <taxon>Moneuplotes</taxon>
    </lineage>
</organism>
<sequence>MQMKVLIMESNIDIDISKAAKLLEGSSKGYIDISHSTPEDGIVILRIIAPGISEEMAGCSSMSPFSSNSSEYKVYKMTSSVIDLDHKDITYSDGDSYSGQVKVSTGKAHGYGVRKWKNGCIYKGEWVDGDKEGHGTQIWGKETKWAGDQYVGQWLNGLMHGKGLYTWKNGNTYKGEYKNNQRNGYGVYKWTTGDRYEGYWEDDNMNGLGTVYYADCSSWHGIWKDGVQVKKLDKK</sequence>
<dbReference type="SUPFAM" id="SSF82185">
    <property type="entry name" value="Histone H3 K4-specific methyltransferase SET7/9 N-terminal domain"/>
    <property type="match status" value="2"/>
</dbReference>
<evidence type="ECO:0000313" key="2">
    <source>
        <dbReference type="EMBL" id="CAI2378828.1"/>
    </source>
</evidence>
<dbReference type="EMBL" id="CAMPGE010020602">
    <property type="protein sequence ID" value="CAI2378828.1"/>
    <property type="molecule type" value="Genomic_DNA"/>
</dbReference>
<gene>
    <name evidence="2" type="ORF">ECRASSUSDP1_LOCUS20228</name>
</gene>